<dbReference type="InterPro" id="IPR050587">
    <property type="entry name" value="GNT1/Glycosyltrans_8"/>
</dbReference>
<feature type="region of interest" description="Disordered" evidence="1">
    <location>
        <begin position="324"/>
        <end position="449"/>
    </location>
</feature>
<dbReference type="STRING" id="759272.G0SEF7"/>
<keyword evidence="2" id="KW-0808">Transferase</keyword>
<evidence type="ECO:0000256" key="1">
    <source>
        <dbReference type="SAM" id="MobiDB-lite"/>
    </source>
</evidence>
<feature type="compositionally biased region" description="Basic and acidic residues" evidence="1">
    <location>
        <begin position="325"/>
        <end position="348"/>
    </location>
</feature>
<feature type="compositionally biased region" description="Acidic residues" evidence="1">
    <location>
        <begin position="529"/>
        <end position="540"/>
    </location>
</feature>
<dbReference type="GeneID" id="18260396"/>
<dbReference type="EMBL" id="GL988046">
    <property type="protein sequence ID" value="EGS18334.1"/>
    <property type="molecule type" value="Genomic_DNA"/>
</dbReference>
<dbReference type="InterPro" id="IPR002495">
    <property type="entry name" value="Glyco_trans_8"/>
</dbReference>
<dbReference type="AlphaFoldDB" id="G0SEF7"/>
<keyword evidence="3" id="KW-1185">Reference proteome</keyword>
<evidence type="ECO:0000313" key="2">
    <source>
        <dbReference type="EMBL" id="EGS18334.1"/>
    </source>
</evidence>
<dbReference type="SUPFAM" id="SSF53448">
    <property type="entry name" value="Nucleotide-diphospho-sugar transferases"/>
    <property type="match status" value="1"/>
</dbReference>
<organism evidence="3">
    <name type="scientific">Chaetomium thermophilum (strain DSM 1495 / CBS 144.50 / IMI 039719)</name>
    <name type="common">Thermochaetoides thermophila</name>
    <dbReference type="NCBI Taxonomy" id="759272"/>
    <lineage>
        <taxon>Eukaryota</taxon>
        <taxon>Fungi</taxon>
        <taxon>Dikarya</taxon>
        <taxon>Ascomycota</taxon>
        <taxon>Pezizomycotina</taxon>
        <taxon>Sordariomycetes</taxon>
        <taxon>Sordariomycetidae</taxon>
        <taxon>Sordariales</taxon>
        <taxon>Chaetomiaceae</taxon>
        <taxon>Thermochaetoides</taxon>
    </lineage>
</organism>
<reference evidence="2 3" key="1">
    <citation type="journal article" date="2011" name="Cell">
        <title>Insight into structure and assembly of the nuclear pore complex by utilizing the genome of a eukaryotic thermophile.</title>
        <authorList>
            <person name="Amlacher S."/>
            <person name="Sarges P."/>
            <person name="Flemming D."/>
            <person name="van Noort V."/>
            <person name="Kunze R."/>
            <person name="Devos D.P."/>
            <person name="Arumugam M."/>
            <person name="Bork P."/>
            <person name="Hurt E."/>
        </authorList>
    </citation>
    <scope>NUCLEOTIDE SEQUENCE [LARGE SCALE GENOMIC DNA]</scope>
    <source>
        <strain evidence="3">DSM 1495 / CBS 144.50 / IMI 039719</strain>
    </source>
</reference>
<dbReference type="Proteomes" id="UP000008066">
    <property type="component" value="Unassembled WGS sequence"/>
</dbReference>
<accession>G0SEF7</accession>
<gene>
    <name evidence="2" type="ORF">CTHT_0063580</name>
</gene>
<feature type="region of interest" description="Disordered" evidence="1">
    <location>
        <begin position="481"/>
        <end position="540"/>
    </location>
</feature>
<proteinExistence type="predicted"/>
<protein>
    <submittedName>
        <fullName evidence="2">Transferase-like protein</fullName>
    </submittedName>
</protein>
<dbReference type="Pfam" id="PF01501">
    <property type="entry name" value="Glyco_transf_8"/>
    <property type="match status" value="1"/>
</dbReference>
<feature type="compositionally biased region" description="Low complexity" evidence="1">
    <location>
        <begin position="404"/>
        <end position="439"/>
    </location>
</feature>
<dbReference type="GO" id="GO:0016757">
    <property type="term" value="F:glycosyltransferase activity"/>
    <property type="evidence" value="ECO:0007669"/>
    <property type="project" value="InterPro"/>
</dbReference>
<evidence type="ECO:0000313" key="3">
    <source>
        <dbReference type="Proteomes" id="UP000008066"/>
    </source>
</evidence>
<feature type="compositionally biased region" description="Basic and acidic residues" evidence="1">
    <location>
        <begin position="481"/>
        <end position="495"/>
    </location>
</feature>
<dbReference type="RefSeq" id="XP_006696665.1">
    <property type="nucleotide sequence ID" value="XM_006696602.1"/>
</dbReference>
<name>G0SEF7_CHATD</name>
<feature type="compositionally biased region" description="Low complexity" evidence="1">
    <location>
        <begin position="370"/>
        <end position="395"/>
    </location>
</feature>
<dbReference type="Gene3D" id="3.90.550.10">
    <property type="entry name" value="Spore Coat Polysaccharide Biosynthesis Protein SpsA, Chain A"/>
    <property type="match status" value="1"/>
</dbReference>
<dbReference type="OrthoDB" id="2014201at2759"/>
<dbReference type="eggNOG" id="KOG1950">
    <property type="taxonomic scope" value="Eukaryota"/>
</dbReference>
<dbReference type="HOGENOM" id="CLU_478165_0_0_1"/>
<dbReference type="PANTHER" id="PTHR11183">
    <property type="entry name" value="GLYCOGENIN SUBFAMILY MEMBER"/>
    <property type="match status" value="1"/>
</dbReference>
<sequence length="570" mass="63283">MSSIRELVEPMLIHERVVESKKIWTTLLTNTSYLPGVLALHHSLTHLSHSSHPLVVLYTDALPPAALAALDIRGIPHQKVNPDPYQPYVPSHPLTSRGGKSEATNPNAFAFAHDPRFRDCWTKLAAFFMVGYERVVFMDADMAVVSERGVDELMDVPLEGDEDDVKEGEGKERLFAACCAYYPPNWTPPSCPYTQLQHLRSFSKPPKRFQTQTNIPYSPGNTELNGGLLVIRPSRKIASQIAIALRNPFFLEPGRWSFPFAEQSFLTKLFPMRWTVLPWKYNALKTLRWQGLHSGRKRLWEDGKVRAVHWILVPKPWGVGKKRKIKEEGEGTEGEKRVKKEEGAEETFRGSSGGDKMTTNLTFPDSKAVLSASTGSLPSLSHSSPRSSSLVSGGSTQPQTQLDNNQPSSSQGANAASSSPPELVWTSSPSPSTSGNSGPEPQILAVNPLPTEPEIFWSSTSTLLGEDATINLEQAKLFKKVSDERKDEKQAEHKIAKIIPINTAPAGQELGGSSSSSSPVATDSKFVDEPDSEDEWEYEDGNDAVTNGWWRKIDRARRRLDRERGIYDGW</sequence>
<dbReference type="InterPro" id="IPR029044">
    <property type="entry name" value="Nucleotide-diphossugar_trans"/>
</dbReference>
<dbReference type="KEGG" id="cthr:CTHT_0063580"/>